<dbReference type="Gene3D" id="3.40.50.300">
    <property type="entry name" value="P-loop containing nucleotide triphosphate hydrolases"/>
    <property type="match status" value="2"/>
</dbReference>
<protein>
    <submittedName>
        <fullName evidence="2">AAA domain-containing protein</fullName>
    </submittedName>
</protein>
<evidence type="ECO:0000313" key="2">
    <source>
        <dbReference type="EMBL" id="QEK53164.1"/>
    </source>
</evidence>
<dbReference type="SUPFAM" id="SSF52540">
    <property type="entry name" value="P-loop containing nucleoside triphosphate hydrolases"/>
    <property type="match status" value="1"/>
</dbReference>
<dbReference type="REBASE" id="369566">
    <property type="entry name" value="PspCJ43McrBCP"/>
</dbReference>
<dbReference type="Pfam" id="PF07728">
    <property type="entry name" value="AAA_5"/>
    <property type="match status" value="2"/>
</dbReference>
<dbReference type="GO" id="GO:0005524">
    <property type="term" value="F:ATP binding"/>
    <property type="evidence" value="ECO:0007669"/>
    <property type="project" value="InterPro"/>
</dbReference>
<dbReference type="InterPro" id="IPR003593">
    <property type="entry name" value="AAA+_ATPase"/>
</dbReference>
<accession>A0A5C0VQI5</accession>
<dbReference type="Proteomes" id="UP000323653">
    <property type="component" value="Chromosome"/>
</dbReference>
<dbReference type="RefSeq" id="WP_149075788.1">
    <property type="nucleotide sequence ID" value="NZ_CP043329.1"/>
</dbReference>
<dbReference type="InterPro" id="IPR052934">
    <property type="entry name" value="Methyl-DNA_Rec/Restrict_Enz"/>
</dbReference>
<proteinExistence type="predicted"/>
<sequence length="383" mass="44061">MQKYIDLLLNNKNLILTGAPGTGKTYLAKEIAKALNAVTEFVQFHPSYDYTDFVEGLRPTAPDDNGNIGFGRKDGAFKEFCRKALKANTTNKVDNFDETWDKLLVLVKDNLASGQLTKIGSWDFSLSTKDSLKYSSTNTPSQYNFTITKQNVYDAYQNKKARPSGAFQKDMEDVVEYMKENFQLKDYQEGTILQEAENNFFVFIIDEINRAEISKVFGELFFSIDAGYRGEKGRVKTQYTNLQNDGNDFKEGFYIPENVYIIGTMNDIDRSVESFDFAMRRRFAWKEIKAIDRISMWDGVIDDWKDEALKRMLSLNTKIESIQGLNSAFHIGPAYFLKLKNYEGSFDQLWDNHLEGLLFEYLRGFPDSDSRLNELKTAYEGVI</sequence>
<dbReference type="KEGG" id="pej:FYC62_16855"/>
<dbReference type="PANTHER" id="PTHR37291">
    <property type="entry name" value="5-METHYLCYTOSINE-SPECIFIC RESTRICTION ENZYME B"/>
    <property type="match status" value="1"/>
</dbReference>
<dbReference type="InterPro" id="IPR027417">
    <property type="entry name" value="P-loop_NTPase"/>
</dbReference>
<name>A0A5C0VQI5_9SPHI</name>
<reference evidence="2 3" key="1">
    <citation type="submission" date="2019-08" db="EMBL/GenBank/DDBJ databases">
        <title>Pedobacter sp. nov., isolated from Han river, South Korea.</title>
        <authorList>
            <person name="Lee D.-H."/>
            <person name="Kim Y.-S."/>
            <person name="Hwang E.-M."/>
            <person name="Le Tran T.C."/>
            <person name="Cha C.-J."/>
        </authorList>
    </citation>
    <scope>NUCLEOTIDE SEQUENCE [LARGE SCALE GENOMIC DNA]</scope>
    <source>
        <strain evidence="2 3">CJ43</strain>
    </source>
</reference>
<dbReference type="EMBL" id="CP043329">
    <property type="protein sequence ID" value="QEK53164.1"/>
    <property type="molecule type" value="Genomic_DNA"/>
</dbReference>
<dbReference type="SMART" id="SM00382">
    <property type="entry name" value="AAA"/>
    <property type="match status" value="1"/>
</dbReference>
<dbReference type="InterPro" id="IPR011704">
    <property type="entry name" value="ATPase_dyneun-rel_AAA"/>
</dbReference>
<feature type="domain" description="AAA+ ATPase" evidence="1">
    <location>
        <begin position="10"/>
        <end position="289"/>
    </location>
</feature>
<dbReference type="PANTHER" id="PTHR37291:SF1">
    <property type="entry name" value="TYPE IV METHYL-DIRECTED RESTRICTION ENZYME ECOKMCRB SUBUNIT"/>
    <property type="match status" value="1"/>
</dbReference>
<gene>
    <name evidence="2" type="ORF">FYC62_16855</name>
</gene>
<dbReference type="AlphaFoldDB" id="A0A5C0VQI5"/>
<dbReference type="GO" id="GO:0016887">
    <property type="term" value="F:ATP hydrolysis activity"/>
    <property type="evidence" value="ECO:0007669"/>
    <property type="project" value="InterPro"/>
</dbReference>
<keyword evidence="3" id="KW-1185">Reference proteome</keyword>
<organism evidence="2 3">
    <name type="scientific">Pedobacter aquae</name>
    <dbReference type="NCBI Taxonomy" id="2605747"/>
    <lineage>
        <taxon>Bacteria</taxon>
        <taxon>Pseudomonadati</taxon>
        <taxon>Bacteroidota</taxon>
        <taxon>Sphingobacteriia</taxon>
        <taxon>Sphingobacteriales</taxon>
        <taxon>Sphingobacteriaceae</taxon>
        <taxon>Pedobacter</taxon>
    </lineage>
</organism>
<evidence type="ECO:0000313" key="3">
    <source>
        <dbReference type="Proteomes" id="UP000323653"/>
    </source>
</evidence>
<evidence type="ECO:0000259" key="1">
    <source>
        <dbReference type="SMART" id="SM00382"/>
    </source>
</evidence>